<reference evidence="1 2" key="1">
    <citation type="submission" date="2020-06" db="EMBL/GenBank/DDBJ databases">
        <title>Sphingomonas hominis sp. nov., a member of the Sphingomonas, isolated from the hair of a 22-year-old girl.</title>
        <authorList>
            <person name="Zhang D.-F."/>
            <person name="Cui X.-W."/>
        </authorList>
    </citation>
    <scope>NUCLEOTIDE SEQUENCE [LARGE SCALE GENOMIC DNA]</scope>
    <source>
        <strain evidence="1 2">HHU CXW</strain>
    </source>
</reference>
<dbReference type="RefSeq" id="WP_174195119.1">
    <property type="nucleotide sequence ID" value="NZ_JABULH010000009.1"/>
</dbReference>
<accession>A0ABX2JLK8</accession>
<comment type="caution">
    <text evidence="1">The sequence shown here is derived from an EMBL/GenBank/DDBJ whole genome shotgun (WGS) entry which is preliminary data.</text>
</comment>
<dbReference type="EMBL" id="JABULH010000009">
    <property type="protein sequence ID" value="NTS66541.1"/>
    <property type="molecule type" value="Genomic_DNA"/>
</dbReference>
<organism evidence="1 2">
    <name type="scientific">Sphingomonas hominis</name>
    <dbReference type="NCBI Taxonomy" id="2741495"/>
    <lineage>
        <taxon>Bacteria</taxon>
        <taxon>Pseudomonadati</taxon>
        <taxon>Pseudomonadota</taxon>
        <taxon>Alphaproteobacteria</taxon>
        <taxon>Sphingomonadales</taxon>
        <taxon>Sphingomonadaceae</taxon>
        <taxon>Sphingomonas</taxon>
    </lineage>
</organism>
<evidence type="ECO:0000313" key="2">
    <source>
        <dbReference type="Proteomes" id="UP000621447"/>
    </source>
</evidence>
<sequence length="94" mass="10448">MDSDIACDHDAAQTGEACMGEGATFIRREGVKQECIALQMEGDDEARLLLYAQGLVNQAIADLLEDPEQMRKLVEIARFKPTLRLVHNRDSEDG</sequence>
<evidence type="ECO:0000313" key="1">
    <source>
        <dbReference type="EMBL" id="NTS66541.1"/>
    </source>
</evidence>
<dbReference type="Proteomes" id="UP000621447">
    <property type="component" value="Unassembled WGS sequence"/>
</dbReference>
<name>A0ABX2JLK8_9SPHN</name>
<keyword evidence="2" id="KW-1185">Reference proteome</keyword>
<protein>
    <submittedName>
        <fullName evidence="1">Uncharacterized protein</fullName>
    </submittedName>
</protein>
<proteinExistence type="predicted"/>
<gene>
    <name evidence="1" type="ORF">HRV97_15425</name>
</gene>